<feature type="transmembrane region" description="Helical" evidence="1">
    <location>
        <begin position="41"/>
        <end position="62"/>
    </location>
</feature>
<evidence type="ECO:0000313" key="3">
    <source>
        <dbReference type="Proteomes" id="UP000297641"/>
    </source>
</evidence>
<proteinExistence type="predicted"/>
<evidence type="ECO:0000256" key="1">
    <source>
        <dbReference type="SAM" id="Phobius"/>
    </source>
</evidence>
<gene>
    <name evidence="2" type="ORF">EHQ43_17815</name>
</gene>
<reference evidence="2 3" key="1">
    <citation type="journal article" date="2019" name="PLoS Negl. Trop. Dis.">
        <title>Revisiting the worldwide diversity of Leptospira species in the environment.</title>
        <authorList>
            <person name="Vincent A.T."/>
            <person name="Schiettekatte O."/>
            <person name="Bourhy P."/>
            <person name="Veyrier F.J."/>
            <person name="Picardeau M."/>
        </authorList>
    </citation>
    <scope>NUCLEOTIDE SEQUENCE [LARGE SCALE GENOMIC DNA]</scope>
    <source>
        <strain evidence="2 3">201800273</strain>
    </source>
</reference>
<evidence type="ECO:0000313" key="2">
    <source>
        <dbReference type="EMBL" id="TGL02216.1"/>
    </source>
</evidence>
<keyword evidence="1" id="KW-1133">Transmembrane helix</keyword>
<organism evidence="2 3">
    <name type="scientific">Leptospira bouyouniensis</name>
    <dbReference type="NCBI Taxonomy" id="2484911"/>
    <lineage>
        <taxon>Bacteria</taxon>
        <taxon>Pseudomonadati</taxon>
        <taxon>Spirochaetota</taxon>
        <taxon>Spirochaetia</taxon>
        <taxon>Leptospirales</taxon>
        <taxon>Leptospiraceae</taxon>
        <taxon>Leptospira</taxon>
    </lineage>
</organism>
<accession>A0A7I0IHQ1</accession>
<protein>
    <submittedName>
        <fullName evidence="2">Uncharacterized protein</fullName>
    </submittedName>
</protein>
<dbReference type="EMBL" id="RQFT01000015">
    <property type="protein sequence ID" value="TGL02216.1"/>
    <property type="molecule type" value="Genomic_DNA"/>
</dbReference>
<dbReference type="AlphaFoldDB" id="A0A7I0IHQ1"/>
<comment type="caution">
    <text evidence="2">The sequence shown here is derived from an EMBL/GenBank/DDBJ whole genome shotgun (WGS) entry which is preliminary data.</text>
</comment>
<dbReference type="Proteomes" id="UP000297641">
    <property type="component" value="Unassembled WGS sequence"/>
</dbReference>
<keyword evidence="1" id="KW-0472">Membrane</keyword>
<keyword evidence="1" id="KW-0812">Transmembrane</keyword>
<sequence length="63" mass="7192">MKKKGKPIAQIKLASRTIFSLKPTKIKPSKKIYSRKGKNDLSGILSYLVFHFQFTLNLISLIL</sequence>
<name>A0A7I0IHQ1_9LEPT</name>